<dbReference type="GO" id="GO:0005886">
    <property type="term" value="C:plasma membrane"/>
    <property type="evidence" value="ECO:0007669"/>
    <property type="project" value="UniProtKB-SubCell"/>
</dbReference>
<dbReference type="InterPro" id="IPR037185">
    <property type="entry name" value="EmrE-like"/>
</dbReference>
<feature type="transmembrane region" description="Helical" evidence="6">
    <location>
        <begin position="194"/>
        <end position="217"/>
    </location>
</feature>
<feature type="transmembrane region" description="Helical" evidence="6">
    <location>
        <begin position="260"/>
        <end position="279"/>
    </location>
</feature>
<evidence type="ECO:0000313" key="8">
    <source>
        <dbReference type="EMBL" id="KAF0568314.1"/>
    </source>
</evidence>
<feature type="domain" description="EamA" evidence="7">
    <location>
        <begin position="22"/>
        <end position="153"/>
    </location>
</feature>
<keyword evidence="9" id="KW-1185">Reference proteome</keyword>
<keyword evidence="2" id="KW-1003">Cell membrane</keyword>
<proteinExistence type="predicted"/>
<evidence type="ECO:0000256" key="6">
    <source>
        <dbReference type="SAM" id="Phobius"/>
    </source>
</evidence>
<feature type="transmembrane region" description="Helical" evidence="6">
    <location>
        <begin position="86"/>
        <end position="103"/>
    </location>
</feature>
<dbReference type="Pfam" id="PF00892">
    <property type="entry name" value="EamA"/>
    <property type="match status" value="2"/>
</dbReference>
<feature type="transmembrane region" description="Helical" evidence="6">
    <location>
        <begin position="109"/>
        <end position="131"/>
    </location>
</feature>
<evidence type="ECO:0000256" key="4">
    <source>
        <dbReference type="ARBA" id="ARBA00022989"/>
    </source>
</evidence>
<feature type="transmembrane region" description="Helical" evidence="6">
    <location>
        <begin position="140"/>
        <end position="158"/>
    </location>
</feature>
<dbReference type="RefSeq" id="WP_240991001.1">
    <property type="nucleotide sequence ID" value="NZ_VZIZ01000021.1"/>
</dbReference>
<evidence type="ECO:0000313" key="9">
    <source>
        <dbReference type="Proteomes" id="UP000471465"/>
    </source>
</evidence>
<comment type="subcellular location">
    <subcellularLocation>
        <location evidence="1">Cell membrane</location>
        <topology evidence="1">Multi-pass membrane protein</topology>
    </subcellularLocation>
</comment>
<name>A0A6N7BX98_9GAMM</name>
<dbReference type="AlphaFoldDB" id="A0A6N7BX98"/>
<feature type="transmembrane region" description="Helical" evidence="6">
    <location>
        <begin position="56"/>
        <end position="74"/>
    </location>
</feature>
<dbReference type="Proteomes" id="UP000471465">
    <property type="component" value="Unassembled WGS sequence"/>
</dbReference>
<keyword evidence="5 6" id="KW-0472">Membrane</keyword>
<evidence type="ECO:0000256" key="1">
    <source>
        <dbReference type="ARBA" id="ARBA00004651"/>
    </source>
</evidence>
<evidence type="ECO:0000256" key="3">
    <source>
        <dbReference type="ARBA" id="ARBA00022692"/>
    </source>
</evidence>
<accession>A0A6N7BX98</accession>
<dbReference type="EMBL" id="VZIZ01000021">
    <property type="protein sequence ID" value="KAF0568314.1"/>
    <property type="molecule type" value="Genomic_DNA"/>
</dbReference>
<dbReference type="PANTHER" id="PTHR32322:SF18">
    <property type="entry name" value="S-ADENOSYLMETHIONINE_S-ADENOSYLHOMOCYSTEINE TRANSPORTER"/>
    <property type="match status" value="1"/>
</dbReference>
<evidence type="ECO:0000259" key="7">
    <source>
        <dbReference type="Pfam" id="PF00892"/>
    </source>
</evidence>
<organism evidence="8 9">
    <name type="scientific">Psychrobacter nivimaris</name>
    <dbReference type="NCBI Taxonomy" id="281738"/>
    <lineage>
        <taxon>Bacteria</taxon>
        <taxon>Pseudomonadati</taxon>
        <taxon>Pseudomonadota</taxon>
        <taxon>Gammaproteobacteria</taxon>
        <taxon>Moraxellales</taxon>
        <taxon>Moraxellaceae</taxon>
        <taxon>Psychrobacter</taxon>
    </lineage>
</organism>
<keyword evidence="3 6" id="KW-0812">Transmembrane</keyword>
<feature type="transmembrane region" description="Helical" evidence="6">
    <location>
        <begin position="21"/>
        <end position="44"/>
    </location>
</feature>
<sequence length="305" mass="32467">MNTIFHSSSRKNPLFVMSPLTKGYVAMSVVLFIWSGFALTVRAVGASSLSIADVMLIRFSVPLVLLTPWVLSSWHEVKSIRLPDIMFVLLGGVPFLLLAAFGASTVPAAYVGTILTGTPVFFAALLSFIFYRQRISLRKFAALILILFGIATMIGGHAQSIPNSLLYGVGLLLMASLIWAGYTLGLKSTKLSPIAIAIVLSYTSFFLTLMMVLSGIVETNIGSVSFDEALPFILVQGLGVGVVSTIAFSYAVKQLGSIRTLLLGSLSPGLTAILATLILNESLSVIMICGIVLSTIGVILSNRAK</sequence>
<feature type="transmembrane region" description="Helical" evidence="6">
    <location>
        <begin position="285"/>
        <end position="302"/>
    </location>
</feature>
<gene>
    <name evidence="8" type="ORF">FQV37_1179</name>
</gene>
<dbReference type="SUPFAM" id="SSF103481">
    <property type="entry name" value="Multidrug resistance efflux transporter EmrE"/>
    <property type="match status" value="2"/>
</dbReference>
<protein>
    <recommendedName>
        <fullName evidence="7">EamA domain-containing protein</fullName>
    </recommendedName>
</protein>
<feature type="transmembrane region" description="Helical" evidence="6">
    <location>
        <begin position="164"/>
        <end position="182"/>
    </location>
</feature>
<feature type="transmembrane region" description="Helical" evidence="6">
    <location>
        <begin position="229"/>
        <end position="248"/>
    </location>
</feature>
<feature type="domain" description="EamA" evidence="7">
    <location>
        <begin position="167"/>
        <end position="302"/>
    </location>
</feature>
<reference evidence="8 9" key="1">
    <citation type="submission" date="2019-09" db="EMBL/GenBank/DDBJ databases">
        <title>Draft genome sequence of Psychrobacter nivimaris LAMA 639, in search for biotechnological relevant genes.</title>
        <authorList>
            <person name="Lima A.O.S."/>
            <person name="Staloch B.E.K."/>
            <person name="Freitas R.C."/>
            <person name="Niero H."/>
            <person name="Silva M.A.C."/>
        </authorList>
    </citation>
    <scope>NUCLEOTIDE SEQUENCE [LARGE SCALE GENOMIC DNA]</scope>
    <source>
        <strain evidence="8 9">LAMA 639</strain>
    </source>
</reference>
<evidence type="ECO:0000256" key="2">
    <source>
        <dbReference type="ARBA" id="ARBA00022475"/>
    </source>
</evidence>
<dbReference type="PANTHER" id="PTHR32322">
    <property type="entry name" value="INNER MEMBRANE TRANSPORTER"/>
    <property type="match status" value="1"/>
</dbReference>
<keyword evidence="4 6" id="KW-1133">Transmembrane helix</keyword>
<evidence type="ECO:0000256" key="5">
    <source>
        <dbReference type="ARBA" id="ARBA00023136"/>
    </source>
</evidence>
<comment type="caution">
    <text evidence="8">The sequence shown here is derived from an EMBL/GenBank/DDBJ whole genome shotgun (WGS) entry which is preliminary data.</text>
</comment>
<dbReference type="InterPro" id="IPR000620">
    <property type="entry name" value="EamA_dom"/>
</dbReference>
<dbReference type="InterPro" id="IPR050638">
    <property type="entry name" value="AA-Vitamin_Transporters"/>
</dbReference>